<dbReference type="PROSITE" id="PS50042">
    <property type="entry name" value="CNMP_BINDING_3"/>
    <property type="match status" value="2"/>
</dbReference>
<dbReference type="AlphaFoldDB" id="A0A8S1TVF3"/>
<gene>
    <name evidence="3" type="ORF">POCTA_138.1.T0320221</name>
</gene>
<dbReference type="GO" id="GO:0005829">
    <property type="term" value="C:cytosol"/>
    <property type="evidence" value="ECO:0007669"/>
    <property type="project" value="TreeGrafter"/>
</dbReference>
<sequence length="675" mass="79615">MKLAILPDPIHRQYFANHVNSLKQIKSRKNKVEEDSLGVIRQLSTIKKIKDQVSAFEAIEENKSIAYNNQKIQQAIMKISNAKHSLPKLYIKRKEKTEISDEIAKENKRLKRSIENVQNSLTYRTKHQNIRKSYQQVLNEYCQSRLHTLNLSLVREYDLSSESFEKGIEIMSKNLQLNELASRIYMQDILREFGYFKALEQQAEYFDYIEETINSLEYKQVKKGNIVFHCGERGDYFYLILKGTVLVYVPKKEDEVQKQKQIMTQMNQIKEDMTNNTKKKDDVKQLQKQLQDLQNQLKEFQNMEDILLFPFKSRYYQKLPNGQMICLYKKVNTMKDGDCFGEVSLFRNEPRAATLIALDTLHLGALNKSNYLRIFESKLEKLNFTLGMLSKMFPQSSKEVVIQLSFDFQRKLFSINQTIFKQGDVVDGLYLIFQGIVEISSDNVRVNQFSECQFVGLFDLKNPGLRQYTATSVSYETIIYFLPKKQCSGLDRFMRERINDYRISSDGFRQDWVKKCHKMIAKQQQESNKQILRDINTKDILQKCITQRESKTTSNTISKDRINQIVEYNNHQCSLKEKLKNVKLCLQMRDFDKEKEIVEKMMKQQYTQLPRLRERPRNLLETYSNLMSKVSRFTQSPTFHSPNSSDHSIKNIHVEKKLSQRMKKSEQIINQIMGI</sequence>
<evidence type="ECO:0000313" key="3">
    <source>
        <dbReference type="EMBL" id="CAD8156635.1"/>
    </source>
</evidence>
<accession>A0A8S1TVF3</accession>
<name>A0A8S1TVF3_PAROT</name>
<dbReference type="EMBL" id="CAJJDP010000032">
    <property type="protein sequence ID" value="CAD8156635.1"/>
    <property type="molecule type" value="Genomic_DNA"/>
</dbReference>
<proteinExistence type="predicted"/>
<feature type="domain" description="Cyclic nucleotide-binding" evidence="2">
    <location>
        <begin position="211"/>
        <end position="375"/>
    </location>
</feature>
<organism evidence="3 4">
    <name type="scientific">Paramecium octaurelia</name>
    <dbReference type="NCBI Taxonomy" id="43137"/>
    <lineage>
        <taxon>Eukaryota</taxon>
        <taxon>Sar</taxon>
        <taxon>Alveolata</taxon>
        <taxon>Ciliophora</taxon>
        <taxon>Intramacronucleata</taxon>
        <taxon>Oligohymenophorea</taxon>
        <taxon>Peniculida</taxon>
        <taxon>Parameciidae</taxon>
        <taxon>Paramecium</taxon>
    </lineage>
</organism>
<dbReference type="Pfam" id="PF00027">
    <property type="entry name" value="cNMP_binding"/>
    <property type="match status" value="2"/>
</dbReference>
<dbReference type="InterPro" id="IPR018488">
    <property type="entry name" value="cNMP-bd_CS"/>
</dbReference>
<keyword evidence="1" id="KW-0175">Coiled coil</keyword>
<dbReference type="GO" id="GO:0005952">
    <property type="term" value="C:cAMP-dependent protein kinase complex"/>
    <property type="evidence" value="ECO:0007669"/>
    <property type="project" value="InterPro"/>
</dbReference>
<dbReference type="Proteomes" id="UP000683925">
    <property type="component" value="Unassembled WGS sequence"/>
</dbReference>
<dbReference type="CDD" id="cd00038">
    <property type="entry name" value="CAP_ED"/>
    <property type="match status" value="2"/>
</dbReference>
<dbReference type="OMA" id="KCITQRE"/>
<feature type="coiled-coil region" evidence="1">
    <location>
        <begin position="276"/>
        <end position="306"/>
    </location>
</feature>
<reference evidence="3" key="1">
    <citation type="submission" date="2021-01" db="EMBL/GenBank/DDBJ databases">
        <authorList>
            <consortium name="Genoscope - CEA"/>
            <person name="William W."/>
        </authorList>
    </citation>
    <scope>NUCLEOTIDE SEQUENCE</scope>
</reference>
<comment type="caution">
    <text evidence="3">The sequence shown here is derived from an EMBL/GenBank/DDBJ whole genome shotgun (WGS) entry which is preliminary data.</text>
</comment>
<dbReference type="FunFam" id="2.60.120.10:FF:000555">
    <property type="entry name" value="Uncharacterized protein"/>
    <property type="match status" value="1"/>
</dbReference>
<evidence type="ECO:0000259" key="2">
    <source>
        <dbReference type="PROSITE" id="PS50042"/>
    </source>
</evidence>
<dbReference type="PANTHER" id="PTHR11635:SF152">
    <property type="entry name" value="CAMP-DEPENDENT PROTEIN KINASE TYPE I REGULATORY SUBUNIT-RELATED"/>
    <property type="match status" value="1"/>
</dbReference>
<dbReference type="GO" id="GO:0004862">
    <property type="term" value="F:cAMP-dependent protein kinase inhibitor activity"/>
    <property type="evidence" value="ECO:0007669"/>
    <property type="project" value="TreeGrafter"/>
</dbReference>
<dbReference type="GO" id="GO:0034236">
    <property type="term" value="F:protein kinase A catalytic subunit binding"/>
    <property type="evidence" value="ECO:0007669"/>
    <property type="project" value="TreeGrafter"/>
</dbReference>
<dbReference type="GO" id="GO:0030552">
    <property type="term" value="F:cAMP binding"/>
    <property type="evidence" value="ECO:0007669"/>
    <property type="project" value="TreeGrafter"/>
</dbReference>
<dbReference type="InterPro" id="IPR050503">
    <property type="entry name" value="cAMP-dep_PK_reg_su-like"/>
</dbReference>
<dbReference type="PROSITE" id="PS00889">
    <property type="entry name" value="CNMP_BINDING_2"/>
    <property type="match status" value="1"/>
</dbReference>
<keyword evidence="4" id="KW-1185">Reference proteome</keyword>
<feature type="domain" description="Cyclic nucleotide-binding" evidence="2">
    <location>
        <begin position="392"/>
        <end position="474"/>
    </location>
</feature>
<evidence type="ECO:0000313" key="4">
    <source>
        <dbReference type="Proteomes" id="UP000683925"/>
    </source>
</evidence>
<protein>
    <recommendedName>
        <fullName evidence="2">Cyclic nucleotide-binding domain-containing protein</fullName>
    </recommendedName>
</protein>
<dbReference type="InterPro" id="IPR000595">
    <property type="entry name" value="cNMP-bd_dom"/>
</dbReference>
<dbReference type="PANTHER" id="PTHR11635">
    <property type="entry name" value="CAMP-DEPENDENT PROTEIN KINASE REGULATORY CHAIN"/>
    <property type="match status" value="1"/>
</dbReference>
<evidence type="ECO:0000256" key="1">
    <source>
        <dbReference type="SAM" id="Coils"/>
    </source>
</evidence>
<dbReference type="OrthoDB" id="299126at2759"/>